<dbReference type="InterPro" id="IPR000182">
    <property type="entry name" value="GNAT_dom"/>
</dbReference>
<gene>
    <name evidence="5" type="ORF">GCM10023153_05280</name>
</gene>
<organism evidence="5 6">
    <name type="scientific">Ornithinibacter aureus</name>
    <dbReference type="NCBI Taxonomy" id="622664"/>
    <lineage>
        <taxon>Bacteria</taxon>
        <taxon>Bacillati</taxon>
        <taxon>Actinomycetota</taxon>
        <taxon>Actinomycetes</taxon>
        <taxon>Micrococcales</taxon>
        <taxon>Intrasporangiaceae</taxon>
        <taxon>Ornithinibacter</taxon>
    </lineage>
</organism>
<dbReference type="RefSeq" id="WP_159901396.1">
    <property type="nucleotide sequence ID" value="NZ_BAABFX010000010.1"/>
</dbReference>
<evidence type="ECO:0000256" key="3">
    <source>
        <dbReference type="SAM" id="MobiDB-lite"/>
    </source>
</evidence>
<evidence type="ECO:0000259" key="4">
    <source>
        <dbReference type="PROSITE" id="PS51186"/>
    </source>
</evidence>
<proteinExistence type="predicted"/>
<dbReference type="PROSITE" id="PS51186">
    <property type="entry name" value="GNAT"/>
    <property type="match status" value="1"/>
</dbReference>
<dbReference type="Pfam" id="PF00583">
    <property type="entry name" value="Acetyltransf_1"/>
    <property type="match status" value="1"/>
</dbReference>
<dbReference type="InterPro" id="IPR050832">
    <property type="entry name" value="Bact_Acetyltransf"/>
</dbReference>
<feature type="region of interest" description="Disordered" evidence="3">
    <location>
        <begin position="1"/>
        <end position="23"/>
    </location>
</feature>
<sequence>MGASTPPTQPTSGGEVGSPTDGDGIRIDQVTAALLPTYRDVRIAALIDSPRAFWSTYEQARARTDDDWAAFLETAPRTWLAFDGARPVGTVGLWRGEGQPDDEITLIGMWVASVVRGTDVAERLVRTALQAASDAGVRRVVLDVAHENARAWAFYSRIGFRPTGEVNSMPWDPAVTEEQMVLDLTARS</sequence>
<keyword evidence="6" id="KW-1185">Reference proteome</keyword>
<evidence type="ECO:0000256" key="2">
    <source>
        <dbReference type="ARBA" id="ARBA00023315"/>
    </source>
</evidence>
<comment type="caution">
    <text evidence="5">The sequence shown here is derived from an EMBL/GenBank/DDBJ whole genome shotgun (WGS) entry which is preliminary data.</text>
</comment>
<feature type="domain" description="N-acetyltransferase" evidence="4">
    <location>
        <begin position="25"/>
        <end position="185"/>
    </location>
</feature>
<dbReference type="InterPro" id="IPR016181">
    <property type="entry name" value="Acyl_CoA_acyltransferase"/>
</dbReference>
<accession>A0ABP8JDZ0</accession>
<dbReference type="EMBL" id="BAABFX010000010">
    <property type="protein sequence ID" value="GAA4389246.1"/>
    <property type="molecule type" value="Genomic_DNA"/>
</dbReference>
<evidence type="ECO:0000313" key="6">
    <source>
        <dbReference type="Proteomes" id="UP001500390"/>
    </source>
</evidence>
<dbReference type="Gene3D" id="3.40.630.30">
    <property type="match status" value="1"/>
</dbReference>
<dbReference type="CDD" id="cd04301">
    <property type="entry name" value="NAT_SF"/>
    <property type="match status" value="1"/>
</dbReference>
<dbReference type="PANTHER" id="PTHR43877">
    <property type="entry name" value="AMINOALKYLPHOSPHONATE N-ACETYLTRANSFERASE-RELATED-RELATED"/>
    <property type="match status" value="1"/>
</dbReference>
<dbReference type="SUPFAM" id="SSF55729">
    <property type="entry name" value="Acyl-CoA N-acyltransferases (Nat)"/>
    <property type="match status" value="1"/>
</dbReference>
<protein>
    <submittedName>
        <fullName evidence="5">GNAT family N-acetyltransferase</fullName>
    </submittedName>
</protein>
<dbReference type="Proteomes" id="UP001500390">
    <property type="component" value="Unassembled WGS sequence"/>
</dbReference>
<name>A0ABP8JDZ0_9MICO</name>
<evidence type="ECO:0000313" key="5">
    <source>
        <dbReference type="EMBL" id="GAA4389246.1"/>
    </source>
</evidence>
<evidence type="ECO:0000256" key="1">
    <source>
        <dbReference type="ARBA" id="ARBA00022679"/>
    </source>
</evidence>
<keyword evidence="1" id="KW-0808">Transferase</keyword>
<keyword evidence="2" id="KW-0012">Acyltransferase</keyword>
<dbReference type="PANTHER" id="PTHR43877:SF2">
    <property type="entry name" value="AMINOALKYLPHOSPHONATE N-ACETYLTRANSFERASE-RELATED"/>
    <property type="match status" value="1"/>
</dbReference>
<reference evidence="6" key="1">
    <citation type="journal article" date="2019" name="Int. J. Syst. Evol. Microbiol.">
        <title>The Global Catalogue of Microorganisms (GCM) 10K type strain sequencing project: providing services to taxonomists for standard genome sequencing and annotation.</title>
        <authorList>
            <consortium name="The Broad Institute Genomics Platform"/>
            <consortium name="The Broad Institute Genome Sequencing Center for Infectious Disease"/>
            <person name="Wu L."/>
            <person name="Ma J."/>
        </authorList>
    </citation>
    <scope>NUCLEOTIDE SEQUENCE [LARGE SCALE GENOMIC DNA]</scope>
    <source>
        <strain evidence="6">JCM 17738</strain>
    </source>
</reference>